<sequence length="398" mass="44516">MIDRATSISGPGLLLTMSFCVAAQATPAQEQAGSGPFYGPKGIQFVSSDEATDLWLGVRLQTRWSNSRITQDALPAPVEEEDSELKLNRGRIKGGGTLLDPRLDVYSEADFTDQRLLDLRMTWQFSPALYLRLGQWKADYNRERIDSSGKQQFVERSVATPWFTVDRQQGIVASGRLAKGSGLDSNYWFGWLSGSGRGGELEADNGLWMGRYQWNIGGRKLAFSQSDIKRHNPGAGSVALGLVHGKSSYTSFSSAGGGQLPGFTTSSPGRYRIDQAMLETAWQQDGFSWQQELHWKRIEDRQDGGSQSLVGGYAQVGYFPGSRWQLVPAPLELALRCAYVDPNRSDGDDYERELTVAANWFFNGHRNKLTADYSHVRRREVPESDTSQRLRLQWEFSF</sequence>
<keyword evidence="3" id="KW-1185">Reference proteome</keyword>
<comment type="caution">
    <text evidence="2">The sequence shown here is derived from an EMBL/GenBank/DDBJ whole genome shotgun (WGS) entry which is preliminary data.</text>
</comment>
<dbReference type="Proteomes" id="UP001143362">
    <property type="component" value="Unassembled WGS sequence"/>
</dbReference>
<proteinExistence type="predicted"/>
<evidence type="ECO:0000256" key="1">
    <source>
        <dbReference type="SAM" id="SignalP"/>
    </source>
</evidence>
<dbReference type="InterPro" id="IPR010870">
    <property type="entry name" value="Porin_O/P"/>
</dbReference>
<protein>
    <submittedName>
        <fullName evidence="2">Porin</fullName>
    </submittedName>
</protein>
<dbReference type="Gene3D" id="2.40.160.10">
    <property type="entry name" value="Porin"/>
    <property type="match status" value="1"/>
</dbReference>
<evidence type="ECO:0000313" key="3">
    <source>
        <dbReference type="Proteomes" id="UP001143362"/>
    </source>
</evidence>
<accession>A0ABT3TFQ6</accession>
<name>A0ABT3TFQ6_9GAMM</name>
<gene>
    <name evidence="2" type="ORF">EYC98_05125</name>
</gene>
<dbReference type="SUPFAM" id="SSF56935">
    <property type="entry name" value="Porins"/>
    <property type="match status" value="1"/>
</dbReference>
<dbReference type="Pfam" id="PF07396">
    <property type="entry name" value="Porin_O_P"/>
    <property type="match status" value="2"/>
</dbReference>
<feature type="signal peptide" evidence="1">
    <location>
        <begin position="1"/>
        <end position="22"/>
    </location>
</feature>
<dbReference type="EMBL" id="SHNN01000001">
    <property type="protein sequence ID" value="MCX2980249.1"/>
    <property type="molecule type" value="Genomic_DNA"/>
</dbReference>
<feature type="chain" id="PRO_5046154109" evidence="1">
    <location>
        <begin position="23"/>
        <end position="398"/>
    </location>
</feature>
<organism evidence="2 3">
    <name type="scientific">Candidatus Litorirhabdus singularis</name>
    <dbReference type="NCBI Taxonomy" id="2518993"/>
    <lineage>
        <taxon>Bacteria</taxon>
        <taxon>Pseudomonadati</taxon>
        <taxon>Pseudomonadota</taxon>
        <taxon>Gammaproteobacteria</taxon>
        <taxon>Cellvibrionales</taxon>
        <taxon>Halieaceae</taxon>
        <taxon>Candidatus Litorirhabdus</taxon>
    </lineage>
</organism>
<evidence type="ECO:0000313" key="2">
    <source>
        <dbReference type="EMBL" id="MCX2980249.1"/>
    </source>
</evidence>
<reference evidence="2" key="1">
    <citation type="submission" date="2019-02" db="EMBL/GenBank/DDBJ databases">
        <authorList>
            <person name="Li S.-H."/>
        </authorList>
    </citation>
    <scope>NUCLEOTIDE SEQUENCE</scope>
    <source>
        <strain evidence="2">IMCC14734</strain>
    </source>
</reference>
<dbReference type="InterPro" id="IPR023614">
    <property type="entry name" value="Porin_dom_sf"/>
</dbReference>
<keyword evidence="1" id="KW-0732">Signal</keyword>